<dbReference type="OrthoDB" id="726159at2"/>
<dbReference type="InterPro" id="IPR059177">
    <property type="entry name" value="GH29D-like_dom"/>
</dbReference>
<evidence type="ECO:0000259" key="10">
    <source>
        <dbReference type="Pfam" id="PF13290"/>
    </source>
</evidence>
<feature type="chain" id="PRO_5010705928" description="beta-N-acetylhexosaminidase" evidence="7">
    <location>
        <begin position="19"/>
        <end position="766"/>
    </location>
</feature>
<dbReference type="Gene3D" id="3.20.20.80">
    <property type="entry name" value="Glycosidases"/>
    <property type="match status" value="1"/>
</dbReference>
<dbReference type="PRINTS" id="PR00738">
    <property type="entry name" value="GLHYDRLASE20"/>
</dbReference>
<name>A0A1V9G014_9BACT</name>
<dbReference type="GO" id="GO:0004563">
    <property type="term" value="F:beta-N-acetylhexosaminidase activity"/>
    <property type="evidence" value="ECO:0007669"/>
    <property type="project" value="UniProtKB-EC"/>
</dbReference>
<evidence type="ECO:0000256" key="6">
    <source>
        <dbReference type="PIRSR" id="PIRSR625705-1"/>
    </source>
</evidence>
<dbReference type="Gene3D" id="3.30.379.10">
    <property type="entry name" value="Chitobiase/beta-hexosaminidase domain 2-like"/>
    <property type="match status" value="1"/>
</dbReference>
<dbReference type="STRING" id="1703345.A3860_23600"/>
<evidence type="ECO:0000259" key="8">
    <source>
        <dbReference type="Pfam" id="PF00728"/>
    </source>
</evidence>
<dbReference type="Proteomes" id="UP000192796">
    <property type="component" value="Unassembled WGS sequence"/>
</dbReference>
<evidence type="ECO:0000256" key="5">
    <source>
        <dbReference type="ARBA" id="ARBA00023295"/>
    </source>
</evidence>
<accession>A0A1V9G014</accession>
<dbReference type="InterPro" id="IPR015883">
    <property type="entry name" value="Glyco_hydro_20_cat"/>
</dbReference>
<proteinExistence type="inferred from homology"/>
<dbReference type="PANTHER" id="PTHR22600">
    <property type="entry name" value="BETA-HEXOSAMINIDASE"/>
    <property type="match status" value="1"/>
</dbReference>
<dbReference type="GO" id="GO:0005975">
    <property type="term" value="P:carbohydrate metabolic process"/>
    <property type="evidence" value="ECO:0007669"/>
    <property type="project" value="InterPro"/>
</dbReference>
<dbReference type="InterPro" id="IPR025705">
    <property type="entry name" value="Beta_hexosaminidase_sua/sub"/>
</dbReference>
<protein>
    <recommendedName>
        <fullName evidence="3">beta-N-acetylhexosaminidase</fullName>
        <ecNumber evidence="3">3.2.1.52</ecNumber>
    </recommendedName>
</protein>
<feature type="domain" description="GH29D-like beta-sandwich" evidence="10">
    <location>
        <begin position="547"/>
        <end position="602"/>
    </location>
</feature>
<gene>
    <name evidence="11" type="ORF">A3860_23600</name>
</gene>
<dbReference type="InterPro" id="IPR015882">
    <property type="entry name" value="HEX_bac_N"/>
</dbReference>
<evidence type="ECO:0000256" key="3">
    <source>
        <dbReference type="ARBA" id="ARBA00012663"/>
    </source>
</evidence>
<evidence type="ECO:0000256" key="1">
    <source>
        <dbReference type="ARBA" id="ARBA00001231"/>
    </source>
</evidence>
<reference evidence="11 12" key="1">
    <citation type="submission" date="2016-03" db="EMBL/GenBank/DDBJ databases">
        <title>Niastella vici sp. nov., isolated from farmland soil.</title>
        <authorList>
            <person name="Chen L."/>
            <person name="Wang D."/>
            <person name="Yang S."/>
            <person name="Wang G."/>
        </authorList>
    </citation>
    <scope>NUCLEOTIDE SEQUENCE [LARGE SCALE GENOMIC DNA]</scope>
    <source>
        <strain evidence="11 12">DJ57</strain>
    </source>
</reference>
<dbReference type="GO" id="GO:0016020">
    <property type="term" value="C:membrane"/>
    <property type="evidence" value="ECO:0007669"/>
    <property type="project" value="TreeGrafter"/>
</dbReference>
<dbReference type="Pfam" id="PF02838">
    <property type="entry name" value="Glyco_hydro_20b"/>
    <property type="match status" value="1"/>
</dbReference>
<evidence type="ECO:0000313" key="12">
    <source>
        <dbReference type="Proteomes" id="UP000192796"/>
    </source>
</evidence>
<evidence type="ECO:0000256" key="2">
    <source>
        <dbReference type="ARBA" id="ARBA00006285"/>
    </source>
</evidence>
<dbReference type="EMBL" id="LVYD01000044">
    <property type="protein sequence ID" value="OQP63917.1"/>
    <property type="molecule type" value="Genomic_DNA"/>
</dbReference>
<evidence type="ECO:0000256" key="7">
    <source>
        <dbReference type="SAM" id="SignalP"/>
    </source>
</evidence>
<dbReference type="GO" id="GO:0030203">
    <property type="term" value="P:glycosaminoglycan metabolic process"/>
    <property type="evidence" value="ECO:0007669"/>
    <property type="project" value="TreeGrafter"/>
</dbReference>
<comment type="catalytic activity">
    <reaction evidence="1">
        <text>Hydrolysis of terminal non-reducing N-acetyl-D-hexosamine residues in N-acetyl-beta-D-hexosaminides.</text>
        <dbReference type="EC" id="3.2.1.52"/>
    </reaction>
</comment>
<evidence type="ECO:0000259" key="9">
    <source>
        <dbReference type="Pfam" id="PF02838"/>
    </source>
</evidence>
<keyword evidence="7" id="KW-0732">Signal</keyword>
<feature type="signal peptide" evidence="7">
    <location>
        <begin position="1"/>
        <end position="18"/>
    </location>
</feature>
<evidence type="ECO:0000256" key="4">
    <source>
        <dbReference type="ARBA" id="ARBA00022801"/>
    </source>
</evidence>
<dbReference type="Gene3D" id="2.60.120.260">
    <property type="entry name" value="Galactose-binding domain-like"/>
    <property type="match status" value="1"/>
</dbReference>
<dbReference type="CDD" id="cd06563">
    <property type="entry name" value="GH20_chitobiase-like"/>
    <property type="match status" value="1"/>
</dbReference>
<dbReference type="PANTHER" id="PTHR22600:SF57">
    <property type="entry name" value="BETA-N-ACETYLHEXOSAMINIDASE"/>
    <property type="match status" value="1"/>
</dbReference>
<sequence>MNKVLLLVGSFFLPFLLAGQQVNIIPQPVSVEQLPGSFSIDANTTLKIKPGDEALQSLAVYLQQHIKQQYGIELSINGNSGKRIELVKKRVRSAGDEGYLLTISTGNIRIAAPTGAGIFYGMQSLLQLLPVTGAVAAVNVPAVKIKDKPRFSWRGMHLDVSRHFFPASFIKEYIDLLAYYKLNVFHWHLVDDQGWRIEIKKYPKLTETGAWRVDHTDMVWGSRPVAQPGENPSYGGFYTQNEIREIVKYATERHVTIVPEIEMPGHVASAIAAYPFLSCTQAPQLPLTGGNYTNASSNYCAGNDSVFTFLEDVLNEVLTLFPSNYIHIGGDEVDKSNWKKCVRCQARMKLLQLKNEEELQSYFIKRIEQFLISKQRKMIGWDEILEGGLAPEATVMSWRGESGGIEAAKMKHQVVMTPGEPLYFDHYQAGPAGEPRAIGGFNSLKKVYGYDPIPAELTKKQGRFIMGAQANVWTEYITTSKHVEYMVLPRMLALAEVVWTPKEHKSWDSFNERLQPHFRLFEARNFNYCKGNFTVQLQPKAENGTLFVNLSTEAYKGDVYYTLDGTTPSVTSNRFITPVKIDTSLTVKAVTVVNGNVMGTVVEQQSFVKHQAVGGNMSYANPISRYYMADGPNTLTDGIRGKNRLNRYWLGFSGKELIATLDMGTEKQVHQVTLGCIQQYGDWVFLPQWVKFEVSRDGINYTALQVVNNPIPVNEKSSTIYDFTTTFKKQGARYIRVTGKILDACPEGHPGAGKPAWLFADEIIVD</sequence>
<keyword evidence="4" id="KW-0378">Hydrolase</keyword>
<comment type="caution">
    <text evidence="11">The sequence shown here is derived from an EMBL/GenBank/DDBJ whole genome shotgun (WGS) entry which is preliminary data.</text>
</comment>
<dbReference type="SUPFAM" id="SSF49785">
    <property type="entry name" value="Galactose-binding domain-like"/>
    <property type="match status" value="1"/>
</dbReference>
<feature type="domain" description="Glycoside hydrolase family 20 catalytic" evidence="8">
    <location>
        <begin position="151"/>
        <end position="501"/>
    </location>
</feature>
<dbReference type="Pfam" id="PF00728">
    <property type="entry name" value="Glyco_hydro_20"/>
    <property type="match status" value="1"/>
</dbReference>
<comment type="similarity">
    <text evidence="2">Belongs to the glycosyl hydrolase 20 family.</text>
</comment>
<dbReference type="AlphaFoldDB" id="A0A1V9G014"/>
<dbReference type="InterPro" id="IPR008979">
    <property type="entry name" value="Galactose-bd-like_sf"/>
</dbReference>
<dbReference type="InterPro" id="IPR017853">
    <property type="entry name" value="GH"/>
</dbReference>
<feature type="domain" description="Beta-hexosaminidase bacterial type N-terminal" evidence="9">
    <location>
        <begin position="22"/>
        <end position="147"/>
    </location>
</feature>
<dbReference type="EC" id="3.2.1.52" evidence="3"/>
<feature type="active site" description="Proton donor" evidence="6">
    <location>
        <position position="332"/>
    </location>
</feature>
<dbReference type="RefSeq" id="WP_081147584.1">
    <property type="nucleotide sequence ID" value="NZ_LVYD01000044.1"/>
</dbReference>
<keyword evidence="5" id="KW-0326">Glycosidase</keyword>
<evidence type="ECO:0000313" key="11">
    <source>
        <dbReference type="EMBL" id="OQP63917.1"/>
    </source>
</evidence>
<keyword evidence="12" id="KW-1185">Reference proteome</keyword>
<dbReference type="SUPFAM" id="SSF55545">
    <property type="entry name" value="beta-N-acetylhexosaminidase-like domain"/>
    <property type="match status" value="1"/>
</dbReference>
<dbReference type="SUPFAM" id="SSF51445">
    <property type="entry name" value="(Trans)glycosidases"/>
    <property type="match status" value="1"/>
</dbReference>
<organism evidence="11 12">
    <name type="scientific">Niastella vici</name>
    <dbReference type="NCBI Taxonomy" id="1703345"/>
    <lineage>
        <taxon>Bacteria</taxon>
        <taxon>Pseudomonadati</taxon>
        <taxon>Bacteroidota</taxon>
        <taxon>Chitinophagia</taxon>
        <taxon>Chitinophagales</taxon>
        <taxon>Chitinophagaceae</taxon>
        <taxon>Niastella</taxon>
    </lineage>
</organism>
<dbReference type="Pfam" id="PF13290">
    <property type="entry name" value="CHB_HEX_C_1"/>
    <property type="match status" value="1"/>
</dbReference>
<dbReference type="InterPro" id="IPR029018">
    <property type="entry name" value="Hex-like_dom2"/>
</dbReference>